<dbReference type="InterPro" id="IPR050426">
    <property type="entry name" value="Glycosyltransferase_28"/>
</dbReference>
<dbReference type="SUPFAM" id="SSF53756">
    <property type="entry name" value="UDP-Glycosyltransferase/glycogen phosphorylase"/>
    <property type="match status" value="1"/>
</dbReference>
<dbReference type="NCBIfam" id="TIGR01426">
    <property type="entry name" value="MGT"/>
    <property type="match status" value="1"/>
</dbReference>
<reference evidence="5 6" key="1">
    <citation type="journal article" date="2019" name="J. Ind. Microbiol. Biotechnol.">
        <title>The complete genomic sequence of Streptomyces spectabilis NRRL-2792 and identification of secondary metabolite biosynthetic gene clusters.</title>
        <authorList>
            <person name="Sinha A."/>
            <person name="Phillips-Salemka S."/>
            <person name="Niraula T.A."/>
            <person name="Short K.A."/>
            <person name="Niraula N.P."/>
        </authorList>
    </citation>
    <scope>NUCLEOTIDE SEQUENCE [LARGE SCALE GENOMIC DNA]</scope>
    <source>
        <strain evidence="5 6">NRRL 2792</strain>
    </source>
</reference>
<dbReference type="InterPro" id="IPR010610">
    <property type="entry name" value="EryCIII-like_C"/>
</dbReference>
<evidence type="ECO:0000313" key="5">
    <source>
        <dbReference type="EMBL" id="QDQ15904.1"/>
    </source>
</evidence>
<feature type="compositionally biased region" description="Low complexity" evidence="3">
    <location>
        <begin position="388"/>
        <end position="402"/>
    </location>
</feature>
<proteinExistence type="inferred from homology"/>
<keyword evidence="2 5" id="KW-0808">Transferase</keyword>
<organism evidence="5 6">
    <name type="scientific">Streptomyces spectabilis</name>
    <dbReference type="NCBI Taxonomy" id="68270"/>
    <lineage>
        <taxon>Bacteria</taxon>
        <taxon>Bacillati</taxon>
        <taxon>Actinomycetota</taxon>
        <taxon>Actinomycetes</taxon>
        <taxon>Kitasatosporales</taxon>
        <taxon>Streptomycetaceae</taxon>
        <taxon>Streptomyces</taxon>
    </lineage>
</organism>
<dbReference type="RefSeq" id="WP_144323105.1">
    <property type="nucleotide sequence ID" value="NZ_CP040916.1"/>
</dbReference>
<evidence type="ECO:0000256" key="2">
    <source>
        <dbReference type="ARBA" id="ARBA00022679"/>
    </source>
</evidence>
<dbReference type="FunFam" id="3.40.50.2000:FF:000072">
    <property type="entry name" value="Glycosyl transferase"/>
    <property type="match status" value="1"/>
</dbReference>
<protein>
    <submittedName>
        <fullName evidence="5">Oleandomycin glycosyltransferase</fullName>
    </submittedName>
</protein>
<feature type="domain" description="Erythromycin biosynthesis protein CIII-like C-terminal" evidence="4">
    <location>
        <begin position="269"/>
        <end position="373"/>
    </location>
</feature>
<feature type="region of interest" description="Disordered" evidence="3">
    <location>
        <begin position="376"/>
        <end position="402"/>
    </location>
</feature>
<gene>
    <name evidence="5" type="ORF">FH965_39555</name>
</gene>
<dbReference type="InterPro" id="IPR006326">
    <property type="entry name" value="UDPGT_MGT-like"/>
</dbReference>
<dbReference type="Gene3D" id="3.40.50.2000">
    <property type="entry name" value="Glycogen Phosphorylase B"/>
    <property type="match status" value="2"/>
</dbReference>
<dbReference type="AlphaFoldDB" id="A0A516RJU0"/>
<dbReference type="Pfam" id="PF06722">
    <property type="entry name" value="EryCIII-like_C"/>
    <property type="match status" value="1"/>
</dbReference>
<sequence>MAHIAFFSLAESGHLNPTLPIAAELVARGHRVTYPADAVMAERIRPTGAEIVPYAPAPASGEAIVVDSMDAAARATLAMLEQVEHALPQIEDGYADDRPDLIVNDWLAWSGPMLAASWHIPRIQSWSAHAASEGFDFGRFIVDMFAGSSYLTEFDSLLATVRERHGVPPLELHDFYRPAEFNLVYQPKAFHVHNETFDDRYAFVGPTNPPAPGDFTPPSPSSSEETPLVYVALGTIISDPAFFHRCVRAFSDQPYHVVMSVGSGVDPASLGPLPRNIEAHRSVPQTAVLAHADAFVTHTGMNSTMEALAAGVPMLALPRTPETQTTADRVVELGLGHTLAPADATADRLRSVVADLLADASIRQRLTAMQNEIRKAGGAPVAADAVEARLSPSQRPSASARR</sequence>
<dbReference type="GO" id="GO:0017000">
    <property type="term" value="P:antibiotic biosynthetic process"/>
    <property type="evidence" value="ECO:0007669"/>
    <property type="project" value="UniProtKB-ARBA"/>
</dbReference>
<dbReference type="PANTHER" id="PTHR48050">
    <property type="entry name" value="STEROL 3-BETA-GLUCOSYLTRANSFERASE"/>
    <property type="match status" value="1"/>
</dbReference>
<evidence type="ECO:0000256" key="3">
    <source>
        <dbReference type="SAM" id="MobiDB-lite"/>
    </source>
</evidence>
<dbReference type="EMBL" id="CP040916">
    <property type="protein sequence ID" value="QDQ15904.1"/>
    <property type="molecule type" value="Genomic_DNA"/>
</dbReference>
<evidence type="ECO:0000256" key="1">
    <source>
        <dbReference type="ARBA" id="ARBA00009995"/>
    </source>
</evidence>
<accession>A0A516RJU0</accession>
<comment type="similarity">
    <text evidence="1">Belongs to the UDP-glycosyltransferase family.</text>
</comment>
<dbReference type="GO" id="GO:0016758">
    <property type="term" value="F:hexosyltransferase activity"/>
    <property type="evidence" value="ECO:0007669"/>
    <property type="project" value="InterPro"/>
</dbReference>
<dbReference type="CDD" id="cd03784">
    <property type="entry name" value="GT1_Gtf-like"/>
    <property type="match status" value="1"/>
</dbReference>
<evidence type="ECO:0000313" key="6">
    <source>
        <dbReference type="Proteomes" id="UP000316806"/>
    </source>
</evidence>
<dbReference type="PANTHER" id="PTHR48050:SF13">
    <property type="entry name" value="STEROL 3-BETA-GLUCOSYLTRANSFERASE UGT80A2"/>
    <property type="match status" value="1"/>
</dbReference>
<dbReference type="Proteomes" id="UP000316806">
    <property type="component" value="Chromosome"/>
</dbReference>
<dbReference type="InterPro" id="IPR002213">
    <property type="entry name" value="UDP_glucos_trans"/>
</dbReference>
<name>A0A516RJU0_STRST</name>
<dbReference type="GO" id="GO:0008194">
    <property type="term" value="F:UDP-glycosyltransferase activity"/>
    <property type="evidence" value="ECO:0007669"/>
    <property type="project" value="InterPro"/>
</dbReference>
<evidence type="ECO:0000259" key="4">
    <source>
        <dbReference type="Pfam" id="PF06722"/>
    </source>
</evidence>